<keyword evidence="1" id="KW-0732">Signal</keyword>
<protein>
    <recommendedName>
        <fullName evidence="4">THAP-type domain-containing protein</fullName>
    </recommendedName>
</protein>
<evidence type="ECO:0000256" key="1">
    <source>
        <dbReference type="SAM" id="SignalP"/>
    </source>
</evidence>
<dbReference type="AlphaFoldDB" id="A0A1J4MHU6"/>
<feature type="chain" id="PRO_5009630291" description="THAP-type domain-containing protein" evidence="1">
    <location>
        <begin position="24"/>
        <end position="1089"/>
    </location>
</feature>
<gene>
    <name evidence="2" type="ORF">cubi_03582</name>
</gene>
<dbReference type="RefSeq" id="XP_028875039.1">
    <property type="nucleotide sequence ID" value="XM_029020595.1"/>
</dbReference>
<sequence length="1089" mass="126212">MKNLLLTFLLIIVSVNYLAYVESASINRSPEKLEVSVEVQANSSTTTIKPISTNSSQAADKGDHYLSKNKTLEGRTSTWNRFITLIIENVNIGNNWQDLLSKKASEYSEYNNPQYVLCSDHFEHEKLSEKYFRLESNVPVHFPTEVKDIRIVSSIRKTPNLNMTETLKLSNFPRPKHFRKSLVLLTPEPYQRLMTYAIEQCMIPSTWYLELIHCMYVGMAPKFSGMIFSYSLQDVVGSALMSISYKDERFNLENCFNAISLVVDDYISPYYMDICNNVLACLESKQFEKQFSKQKKEFEKRVEDAYKHIPVKQKFLTPMQFYRYAFLLSMSLVKDKSIDLKIYSERNFLPVRIALASLAYYAISDTLGWAFESEKKVSVFFTKIIMKMIFEISLISIPGCIKRLSKFSNDITVERSIIFELFCKEIFSAGFIVEATNELPIDKKLHSKAIMPQRILDSSYHLFVPDMTSDLHYSGYDHSWVYAQIEFNSPSLVRQNKVQKAYKSKKLKRTVKTDHFKDGFGPQSGEFSIKKVNTGRRTRIGYLINFNLKNIFIDGTNTSIMRYETTQFFSICLIVIFITINLIQGSKLTGYKLEPGIEADNGWQKMILEVNSAYKNSSGNSLIEPTTTFINDYTNFKESFISFNRDVCIEIPDVISSSKPEFNYPIHIPLERKSVSSFIRRRISINLSSPNYNSNIQYPRVKHFKYLLPELVIEPYQRLMSFAIEVCMIPSIWYIEIIHCMHMGMAPFFTGALMSYNLQDIIGASIMSMGYKDEKFSIDNCKNSVSIVADDQISPYYEEICKKVESCIISRPFNNGPFSRLKTELQERINRSYRLIKPIDGFLDPKSFARFAILTTISIIPNNKFLSRVSSEKNFLVIRSMLSSIGYYALSSIAGLKFISEFSVAKFFSKMIPEWLSMTIPKFQKNCISQLAFFSKANAQSYELFKYFCQEVFSSGFIYENNKLYIKLEKMDSVYPQRVLHAHYPYFIPSMAKRKLYTEYDNSWAAASTTESFKIPSIMEKPNEGFSKIYFTKQYRKTRRKAINGQGIGPLENKYKKRTTKYKIKSRLTKVLCSKKTKNHIDIMNHVKK</sequence>
<proteinExistence type="predicted"/>
<organism evidence="2 3">
    <name type="scientific">Cryptosporidium ubiquitum</name>
    <dbReference type="NCBI Taxonomy" id="857276"/>
    <lineage>
        <taxon>Eukaryota</taxon>
        <taxon>Sar</taxon>
        <taxon>Alveolata</taxon>
        <taxon>Apicomplexa</taxon>
        <taxon>Conoidasida</taxon>
        <taxon>Coccidia</taxon>
        <taxon>Eucoccidiorida</taxon>
        <taxon>Eimeriorina</taxon>
        <taxon>Cryptosporidiidae</taxon>
        <taxon>Cryptosporidium</taxon>
    </lineage>
</organism>
<keyword evidence="3" id="KW-1185">Reference proteome</keyword>
<evidence type="ECO:0000313" key="2">
    <source>
        <dbReference type="EMBL" id="OII73784.1"/>
    </source>
</evidence>
<evidence type="ECO:0000313" key="3">
    <source>
        <dbReference type="Proteomes" id="UP000186176"/>
    </source>
</evidence>
<feature type="signal peptide" evidence="1">
    <location>
        <begin position="1"/>
        <end position="23"/>
    </location>
</feature>
<dbReference type="Proteomes" id="UP000186176">
    <property type="component" value="Unassembled WGS sequence"/>
</dbReference>
<comment type="caution">
    <text evidence="2">The sequence shown here is derived from an EMBL/GenBank/DDBJ whole genome shotgun (WGS) entry which is preliminary data.</text>
</comment>
<dbReference type="OrthoDB" id="337371at2759"/>
<evidence type="ECO:0008006" key="4">
    <source>
        <dbReference type="Google" id="ProtNLM"/>
    </source>
</evidence>
<dbReference type="VEuPathDB" id="CryptoDB:cubi_03582"/>
<dbReference type="EMBL" id="LRBP01000014">
    <property type="protein sequence ID" value="OII73784.1"/>
    <property type="molecule type" value="Genomic_DNA"/>
</dbReference>
<name>A0A1J4MHU6_9CRYT</name>
<reference evidence="2 3" key="1">
    <citation type="submission" date="2016-10" db="EMBL/GenBank/DDBJ databases">
        <title>Reductive evolution of mitochondrial metabolism and differential evolution of invasion-related proteins in Cryptosporidium.</title>
        <authorList>
            <person name="Liu S."/>
            <person name="Roellig D.M."/>
            <person name="Guo Y."/>
            <person name="Li N."/>
            <person name="Frace M.A."/>
            <person name="Tang K."/>
            <person name="Zhang L."/>
            <person name="Feng Y."/>
            <person name="Xiao L."/>
        </authorList>
    </citation>
    <scope>NUCLEOTIDE SEQUENCE [LARGE SCALE GENOMIC DNA]</scope>
    <source>
        <strain evidence="2">39726</strain>
    </source>
</reference>
<dbReference type="GeneID" id="39980374"/>
<accession>A0A1J4MHU6</accession>